<keyword evidence="2" id="KW-0540">Nuclease</keyword>
<keyword evidence="6" id="KW-0460">Magnesium</keyword>
<evidence type="ECO:0000256" key="7">
    <source>
        <dbReference type="ARBA" id="ARBA00023242"/>
    </source>
</evidence>
<dbReference type="PANTHER" id="PTHR13620">
    <property type="entry name" value="3-5 EXONUCLEASE"/>
    <property type="match status" value="1"/>
</dbReference>
<evidence type="ECO:0000256" key="9">
    <source>
        <dbReference type="ARBA" id="ARBA00042761"/>
    </source>
</evidence>
<dbReference type="CDD" id="cd06141">
    <property type="entry name" value="WRN_exo"/>
    <property type="match status" value="1"/>
</dbReference>
<dbReference type="InterPro" id="IPR002562">
    <property type="entry name" value="3'-5'_exonuclease_dom"/>
</dbReference>
<proteinExistence type="predicted"/>
<dbReference type="EMBL" id="CP151509">
    <property type="protein sequence ID" value="WZN64383.1"/>
    <property type="molecule type" value="Genomic_DNA"/>
</dbReference>
<keyword evidence="3" id="KW-0479">Metal-binding</keyword>
<keyword evidence="4" id="KW-0378">Hydrolase</keyword>
<dbReference type="GO" id="GO:0008408">
    <property type="term" value="F:3'-5' exonuclease activity"/>
    <property type="evidence" value="ECO:0007669"/>
    <property type="project" value="InterPro"/>
</dbReference>
<evidence type="ECO:0000259" key="11">
    <source>
        <dbReference type="Pfam" id="PF01612"/>
    </source>
</evidence>
<evidence type="ECO:0000313" key="13">
    <source>
        <dbReference type="Proteomes" id="UP001472866"/>
    </source>
</evidence>
<evidence type="ECO:0000256" key="5">
    <source>
        <dbReference type="ARBA" id="ARBA00022839"/>
    </source>
</evidence>
<evidence type="ECO:0000256" key="1">
    <source>
        <dbReference type="ARBA" id="ARBA00004123"/>
    </source>
</evidence>
<comment type="subcellular location">
    <subcellularLocation>
        <location evidence="1">Nucleus</location>
    </subcellularLocation>
</comment>
<dbReference type="GO" id="GO:0005634">
    <property type="term" value="C:nucleus"/>
    <property type="evidence" value="ECO:0007669"/>
    <property type="project" value="UniProtKB-SubCell"/>
</dbReference>
<dbReference type="SUPFAM" id="SSF53098">
    <property type="entry name" value="Ribonuclease H-like"/>
    <property type="match status" value="1"/>
</dbReference>
<dbReference type="GO" id="GO:0003676">
    <property type="term" value="F:nucleic acid binding"/>
    <property type="evidence" value="ECO:0007669"/>
    <property type="project" value="InterPro"/>
</dbReference>
<dbReference type="AlphaFoldDB" id="A0AAX4PDY5"/>
<gene>
    <name evidence="12" type="ORF">HKI87_09g59390</name>
</gene>
<dbReference type="InterPro" id="IPR036397">
    <property type="entry name" value="RNaseH_sf"/>
</dbReference>
<evidence type="ECO:0000256" key="2">
    <source>
        <dbReference type="ARBA" id="ARBA00022722"/>
    </source>
</evidence>
<dbReference type="Pfam" id="PF01612">
    <property type="entry name" value="DNA_pol_A_exo1"/>
    <property type="match status" value="1"/>
</dbReference>
<feature type="region of interest" description="Disordered" evidence="10">
    <location>
        <begin position="1"/>
        <end position="34"/>
    </location>
</feature>
<evidence type="ECO:0000256" key="8">
    <source>
        <dbReference type="ARBA" id="ARBA00040531"/>
    </source>
</evidence>
<dbReference type="InterPro" id="IPR012337">
    <property type="entry name" value="RNaseH-like_sf"/>
</dbReference>
<evidence type="ECO:0000256" key="6">
    <source>
        <dbReference type="ARBA" id="ARBA00022842"/>
    </source>
</evidence>
<name>A0AAX4PDY5_9CHLO</name>
<keyword evidence="5 12" id="KW-0269">Exonuclease</keyword>
<accession>A0AAX4PDY5</accession>
<dbReference type="PANTHER" id="PTHR13620:SF109">
    <property type="entry name" value="3'-5' EXONUCLEASE"/>
    <property type="match status" value="1"/>
</dbReference>
<dbReference type="GO" id="GO:0006139">
    <property type="term" value="P:nucleobase-containing compound metabolic process"/>
    <property type="evidence" value="ECO:0007669"/>
    <property type="project" value="InterPro"/>
</dbReference>
<evidence type="ECO:0000313" key="12">
    <source>
        <dbReference type="EMBL" id="WZN64383.1"/>
    </source>
</evidence>
<protein>
    <recommendedName>
        <fullName evidence="8">3'-5' exonuclease</fullName>
    </recommendedName>
    <alternativeName>
        <fullName evidence="9">Werner Syndrome-like exonuclease</fullName>
    </alternativeName>
</protein>
<sequence length="265" mass="29203">MVSTRSRRAAEEKENLPAGKKAKRLIPSSVKASPPKPLRFRGRYLLCNEPEQVEAACRALLKGGVRQVGFDMEWRVFFRKGPSNLGRTALLQLGFTAPPGGLDAGLSKLPWTFLDEKVKCKSRNGGENLCFLLHIHHTGLTPSLEEVLASTSITKYGVNIGPDVIKLERDFAGVKVAEAVDLCHLAAEDPATIARYGHKRMRFSLNDLSILFLGRPVDKDSRARLGNWEKPELEYEKKRYACTDAYITLLVSEALEAAAAAAKGV</sequence>
<dbReference type="Gene3D" id="3.30.420.10">
    <property type="entry name" value="Ribonuclease H-like superfamily/Ribonuclease H"/>
    <property type="match status" value="1"/>
</dbReference>
<keyword evidence="13" id="KW-1185">Reference proteome</keyword>
<dbReference type="Proteomes" id="UP001472866">
    <property type="component" value="Chromosome 09"/>
</dbReference>
<evidence type="ECO:0000256" key="10">
    <source>
        <dbReference type="SAM" id="MobiDB-lite"/>
    </source>
</evidence>
<dbReference type="GO" id="GO:0046872">
    <property type="term" value="F:metal ion binding"/>
    <property type="evidence" value="ECO:0007669"/>
    <property type="project" value="UniProtKB-KW"/>
</dbReference>
<evidence type="ECO:0000256" key="4">
    <source>
        <dbReference type="ARBA" id="ARBA00022801"/>
    </source>
</evidence>
<dbReference type="InterPro" id="IPR051132">
    <property type="entry name" value="3-5_Exonuclease_domain"/>
</dbReference>
<reference evidence="12 13" key="1">
    <citation type="submission" date="2024-03" db="EMBL/GenBank/DDBJ databases">
        <title>Complete genome sequence of the green alga Chloropicon roscoffensis RCC1871.</title>
        <authorList>
            <person name="Lemieux C."/>
            <person name="Pombert J.-F."/>
            <person name="Otis C."/>
            <person name="Turmel M."/>
        </authorList>
    </citation>
    <scope>NUCLEOTIDE SEQUENCE [LARGE SCALE GENOMIC DNA]</scope>
    <source>
        <strain evidence="12 13">RCC1871</strain>
    </source>
</reference>
<feature type="domain" description="3'-5' exonuclease" evidence="11">
    <location>
        <begin position="140"/>
        <end position="256"/>
    </location>
</feature>
<keyword evidence="7" id="KW-0539">Nucleus</keyword>
<evidence type="ECO:0000256" key="3">
    <source>
        <dbReference type="ARBA" id="ARBA00022723"/>
    </source>
</evidence>
<organism evidence="12 13">
    <name type="scientific">Chloropicon roscoffensis</name>
    <dbReference type="NCBI Taxonomy" id="1461544"/>
    <lineage>
        <taxon>Eukaryota</taxon>
        <taxon>Viridiplantae</taxon>
        <taxon>Chlorophyta</taxon>
        <taxon>Chloropicophyceae</taxon>
        <taxon>Chloropicales</taxon>
        <taxon>Chloropicaceae</taxon>
        <taxon>Chloropicon</taxon>
    </lineage>
</organism>